<dbReference type="RefSeq" id="WP_069205674.1">
    <property type="nucleotide sequence ID" value="NZ_CP014168.1"/>
</dbReference>
<accession>A0A1B3ZCH4</accession>
<protein>
    <submittedName>
        <fullName evidence="1">Uncharacterized protein</fullName>
    </submittedName>
</protein>
<gene>
    <name evidence="1" type="ORF">AWL63_15345</name>
</gene>
<organism evidence="1 2">
    <name type="scientific">Sphingomonas panacis</name>
    <dbReference type="NCBI Taxonomy" id="1560345"/>
    <lineage>
        <taxon>Bacteria</taxon>
        <taxon>Pseudomonadati</taxon>
        <taxon>Pseudomonadota</taxon>
        <taxon>Alphaproteobacteria</taxon>
        <taxon>Sphingomonadales</taxon>
        <taxon>Sphingomonadaceae</taxon>
        <taxon>Sphingomonas</taxon>
    </lineage>
</organism>
<proteinExistence type="predicted"/>
<dbReference type="AlphaFoldDB" id="A0A1B3ZCH4"/>
<dbReference type="EMBL" id="CP014168">
    <property type="protein sequence ID" value="AOH85128.1"/>
    <property type="molecule type" value="Genomic_DNA"/>
</dbReference>
<name>A0A1B3ZCH4_9SPHN</name>
<dbReference type="OrthoDB" id="7605393at2"/>
<keyword evidence="2" id="KW-1185">Reference proteome</keyword>
<dbReference type="Proteomes" id="UP000094256">
    <property type="component" value="Chromosome"/>
</dbReference>
<reference evidence="1 2" key="1">
    <citation type="submission" date="2016-01" db="EMBL/GenBank/DDBJ databases">
        <title>Complete genome and mega plasmid sequence of Sphingomonas panacis DCY99 elicits systemic resistance in rice to Xanthomonas oryzae.</title>
        <authorList>
            <person name="Kim Y.J."/>
            <person name="Yang D.C."/>
            <person name="Sing P."/>
        </authorList>
    </citation>
    <scope>NUCLEOTIDE SEQUENCE [LARGE SCALE GENOMIC DNA]</scope>
    <source>
        <strain evidence="1 2">DCY99</strain>
    </source>
</reference>
<evidence type="ECO:0000313" key="2">
    <source>
        <dbReference type="Proteomes" id="UP000094256"/>
    </source>
</evidence>
<evidence type="ECO:0000313" key="1">
    <source>
        <dbReference type="EMBL" id="AOH85128.1"/>
    </source>
</evidence>
<dbReference type="KEGG" id="span:AWL63_15345"/>
<dbReference type="STRING" id="1560345.AWL63_15345"/>
<sequence>MSYMSWEPRYRVTTIAPGKLDIFVVTLVDGRRAAVDAITEYEAALTRANAFSNEHPNRCQIKVLPLTYAEFCNLFNVTLPEQPEPSDPAERKYVTELLLHIARNTNDGDARSDALDLLLKSGVIQS</sequence>